<dbReference type="eggNOG" id="ENOG502S2J0">
    <property type="taxonomic scope" value="Eukaryota"/>
</dbReference>
<dbReference type="PANTHER" id="PTHR33143">
    <property type="entry name" value="F16F4.1 PROTEIN-RELATED"/>
    <property type="match status" value="1"/>
</dbReference>
<dbReference type="Pfam" id="PF05678">
    <property type="entry name" value="VQ"/>
    <property type="match status" value="1"/>
</dbReference>
<keyword evidence="5" id="KW-1185">Reference proteome</keyword>
<dbReference type="EMBL" id="JABEZZ010000011">
    <property type="protein sequence ID" value="MBA0599593.1"/>
    <property type="molecule type" value="Genomic_DNA"/>
</dbReference>
<evidence type="ECO:0000313" key="6">
    <source>
        <dbReference type="Proteomes" id="UP000593578"/>
    </source>
</evidence>
<dbReference type="PANTHER" id="PTHR33143:SF50">
    <property type="entry name" value="PROTEIN MKS1"/>
    <property type="match status" value="1"/>
</dbReference>
<accession>A0A0D2URP2</accession>
<evidence type="ECO:0000259" key="2">
    <source>
        <dbReference type="Pfam" id="PF05678"/>
    </source>
</evidence>
<reference evidence="3 5" key="1">
    <citation type="journal article" date="2012" name="Nature">
        <title>Repeated polyploidization of Gossypium genomes and the evolution of spinnable cotton fibres.</title>
        <authorList>
            <person name="Paterson A.H."/>
            <person name="Wendel J.F."/>
            <person name="Gundlach H."/>
            <person name="Guo H."/>
            <person name="Jenkins J."/>
            <person name="Jin D."/>
            <person name="Llewellyn D."/>
            <person name="Showmaker K.C."/>
            <person name="Shu S."/>
            <person name="Udall J."/>
            <person name="Yoo M.J."/>
            <person name="Byers R."/>
            <person name="Chen W."/>
            <person name="Doron-Faigenboim A."/>
            <person name="Duke M.V."/>
            <person name="Gong L."/>
            <person name="Grimwood J."/>
            <person name="Grover C."/>
            <person name="Grupp K."/>
            <person name="Hu G."/>
            <person name="Lee T.H."/>
            <person name="Li J."/>
            <person name="Lin L."/>
            <person name="Liu T."/>
            <person name="Marler B.S."/>
            <person name="Page J.T."/>
            <person name="Roberts A.W."/>
            <person name="Romanel E."/>
            <person name="Sanders W.S."/>
            <person name="Szadkowski E."/>
            <person name="Tan X."/>
            <person name="Tang H."/>
            <person name="Xu C."/>
            <person name="Wang J."/>
            <person name="Wang Z."/>
            <person name="Zhang D."/>
            <person name="Zhang L."/>
            <person name="Ashrafi H."/>
            <person name="Bedon F."/>
            <person name="Bowers J.E."/>
            <person name="Brubaker C.L."/>
            <person name="Chee P.W."/>
            <person name="Das S."/>
            <person name="Gingle A.R."/>
            <person name="Haigler C.H."/>
            <person name="Harker D."/>
            <person name="Hoffmann L.V."/>
            <person name="Hovav R."/>
            <person name="Jones D.C."/>
            <person name="Lemke C."/>
            <person name="Mansoor S."/>
            <person name="ur Rahman M."/>
            <person name="Rainville L.N."/>
            <person name="Rambani A."/>
            <person name="Reddy U.K."/>
            <person name="Rong J.K."/>
            <person name="Saranga Y."/>
            <person name="Scheffler B.E."/>
            <person name="Scheffler J.A."/>
            <person name="Stelly D.M."/>
            <person name="Triplett B.A."/>
            <person name="Van Deynze A."/>
            <person name="Vaslin M.F."/>
            <person name="Waghmare V.N."/>
            <person name="Walford S.A."/>
            <person name="Wright R.J."/>
            <person name="Zaki E.A."/>
            <person name="Zhang T."/>
            <person name="Dennis E.S."/>
            <person name="Mayer K.F."/>
            <person name="Peterson D.G."/>
            <person name="Rokhsar D.S."/>
            <person name="Wang X."/>
            <person name="Schmutz J."/>
        </authorList>
    </citation>
    <scope>NUCLEOTIDE SEQUENCE [LARGE SCALE GENOMIC DNA]</scope>
</reference>
<gene>
    <name evidence="3" type="ORF">B456_011G116000</name>
    <name evidence="4" type="ORF">Gorai_005804</name>
</gene>
<evidence type="ECO:0000256" key="1">
    <source>
        <dbReference type="SAM" id="MobiDB-lite"/>
    </source>
</evidence>
<dbReference type="InterPro" id="IPR008889">
    <property type="entry name" value="VQ"/>
</dbReference>
<dbReference type="Proteomes" id="UP000032304">
    <property type="component" value="Chromosome 11"/>
</dbReference>
<reference evidence="4" key="3">
    <citation type="submission" date="2020-04" db="EMBL/GenBank/DDBJ databases">
        <authorList>
            <person name="Grover C.E."/>
            <person name="Arick M.A. II"/>
            <person name="Thrash A."/>
            <person name="Conover J.L."/>
            <person name="Sanders W.S."/>
            <person name="Peterson D.G."/>
            <person name="Scheffler J.A."/>
            <person name="Scheffler B.E."/>
            <person name="Wendel J.F."/>
        </authorList>
    </citation>
    <scope>NUCLEOTIDE SEQUENCE</scope>
    <source>
        <strain evidence="4">8</strain>
        <tissue evidence="4">Leaf</tissue>
    </source>
</reference>
<dbReference type="AlphaFoldDB" id="A0A0D2URP2"/>
<feature type="domain" description="VQ" evidence="2">
    <location>
        <begin position="57"/>
        <end position="81"/>
    </location>
</feature>
<dbReference type="InterPro" id="IPR039607">
    <property type="entry name" value="VQ_8/17/18/20/21/25"/>
</dbReference>
<protein>
    <recommendedName>
        <fullName evidence="2">VQ domain-containing protein</fullName>
    </recommendedName>
</protein>
<reference evidence="4 6" key="2">
    <citation type="journal article" date="2019" name="Genome Biol. Evol.">
        <title>Insights into the evolution of the New World diploid cottons (Gossypium, subgenus Houzingenia) based on genome sequencing.</title>
        <authorList>
            <person name="Grover C.E."/>
            <person name="Arick M.A. 2nd"/>
            <person name="Thrash A."/>
            <person name="Conover J.L."/>
            <person name="Sanders W.S."/>
            <person name="Peterson D.G."/>
            <person name="Frelichowski J.E."/>
            <person name="Scheffler J.A."/>
            <person name="Scheffler B.E."/>
            <person name="Wendel J.F."/>
        </authorList>
    </citation>
    <scope>NUCLEOTIDE SEQUENCE [LARGE SCALE GENOMIC DNA]</scope>
    <source>
        <strain evidence="4">8</strain>
        <tissue evidence="4">Leaf</tissue>
    </source>
</reference>
<name>A0A0D2URP2_GOSRA</name>
<dbReference type="OrthoDB" id="1518325at2759"/>
<evidence type="ECO:0000313" key="4">
    <source>
        <dbReference type="EMBL" id="MBA0599593.1"/>
    </source>
</evidence>
<feature type="region of interest" description="Disordered" evidence="1">
    <location>
        <begin position="1"/>
        <end position="45"/>
    </location>
</feature>
<dbReference type="KEGG" id="gra:105777648"/>
<dbReference type="EMBL" id="CM001750">
    <property type="protein sequence ID" value="KJB71314.1"/>
    <property type="molecule type" value="Genomic_DNA"/>
</dbReference>
<dbReference type="OMA" id="WSPMFYG"/>
<sequence>MDLHFPKRQLQIQGPRPNPLRLSKDSHKVKKPPHPPPRAAVPPAVQHRREPVVIYAVSPKVIHAEQSDFMSVVQRYTGLSSESFSSGGAISPAARMAVTEKASLTPRERVVEVGVFGEGGMEEGLIRIPPGILSPAPEALPAVETGTIFSPASEARMMTVLNDWSPMFYGSGLMASPSSILLSESLISSPTLSSDFFTQIWKL</sequence>
<dbReference type="STRING" id="29730.A0A0D2URP2"/>
<evidence type="ECO:0000313" key="5">
    <source>
        <dbReference type="Proteomes" id="UP000032304"/>
    </source>
</evidence>
<proteinExistence type="predicted"/>
<dbReference type="Proteomes" id="UP000593578">
    <property type="component" value="Unassembled WGS sequence"/>
</dbReference>
<dbReference type="Gramene" id="KJB71314">
    <property type="protein sequence ID" value="KJB71314"/>
    <property type="gene ID" value="B456_011G116000"/>
</dbReference>
<dbReference type="GO" id="GO:0005634">
    <property type="term" value="C:nucleus"/>
    <property type="evidence" value="ECO:0007669"/>
    <property type="project" value="TreeGrafter"/>
</dbReference>
<organism evidence="3 5">
    <name type="scientific">Gossypium raimondii</name>
    <name type="common">Peruvian cotton</name>
    <name type="synonym">Gossypium klotzschianum subsp. raimondii</name>
    <dbReference type="NCBI Taxonomy" id="29730"/>
    <lineage>
        <taxon>Eukaryota</taxon>
        <taxon>Viridiplantae</taxon>
        <taxon>Streptophyta</taxon>
        <taxon>Embryophyta</taxon>
        <taxon>Tracheophyta</taxon>
        <taxon>Spermatophyta</taxon>
        <taxon>Magnoliopsida</taxon>
        <taxon>eudicotyledons</taxon>
        <taxon>Gunneridae</taxon>
        <taxon>Pentapetalae</taxon>
        <taxon>rosids</taxon>
        <taxon>malvids</taxon>
        <taxon>Malvales</taxon>
        <taxon>Malvaceae</taxon>
        <taxon>Malvoideae</taxon>
        <taxon>Gossypium</taxon>
    </lineage>
</organism>
<evidence type="ECO:0000313" key="3">
    <source>
        <dbReference type="EMBL" id="KJB71314.1"/>
    </source>
</evidence>